<sequence length="31" mass="3505">MEGEIMSADLILMAMAMILFVLSMVYVDHDD</sequence>
<evidence type="ECO:0000256" key="1">
    <source>
        <dbReference type="SAM" id="Phobius"/>
    </source>
</evidence>
<feature type="transmembrane region" description="Helical" evidence="1">
    <location>
        <begin position="7"/>
        <end position="27"/>
    </location>
</feature>
<keyword evidence="1" id="KW-0472">Membrane</keyword>
<keyword evidence="1" id="KW-0812">Transmembrane</keyword>
<proteinExistence type="predicted"/>
<accession>A0ABU0MPI8</accession>
<dbReference type="Proteomes" id="UP001244552">
    <property type="component" value="Unassembled WGS sequence"/>
</dbReference>
<protein>
    <submittedName>
        <fullName evidence="2">Uncharacterized protein</fullName>
    </submittedName>
</protein>
<name>A0ABU0MPI8_9PROT</name>
<comment type="caution">
    <text evidence="2">The sequence shown here is derived from an EMBL/GenBank/DDBJ whole genome shotgun (WGS) entry which is preliminary data.</text>
</comment>
<keyword evidence="3" id="KW-1185">Reference proteome</keyword>
<gene>
    <name evidence="2" type="ORF">QO018_004270</name>
</gene>
<evidence type="ECO:0000313" key="3">
    <source>
        <dbReference type="Proteomes" id="UP001244552"/>
    </source>
</evidence>
<reference evidence="2 3" key="1">
    <citation type="submission" date="2023-07" db="EMBL/GenBank/DDBJ databases">
        <title>Genomic Encyclopedia of Type Strains, Phase IV (KMG-IV): sequencing the most valuable type-strain genomes for metagenomic binning, comparative biology and taxonomic classification.</title>
        <authorList>
            <person name="Goeker M."/>
        </authorList>
    </citation>
    <scope>NUCLEOTIDE SEQUENCE [LARGE SCALE GENOMIC DNA]</scope>
    <source>
        <strain evidence="2 3">DSM 19922</strain>
    </source>
</reference>
<dbReference type="EMBL" id="JAUSVU010000017">
    <property type="protein sequence ID" value="MDQ0535392.1"/>
    <property type="molecule type" value="Genomic_DNA"/>
</dbReference>
<evidence type="ECO:0000313" key="2">
    <source>
        <dbReference type="EMBL" id="MDQ0535392.1"/>
    </source>
</evidence>
<keyword evidence="1" id="KW-1133">Transmembrane helix</keyword>
<organism evidence="2 3">
    <name type="scientific">Azospirillum picis</name>
    <dbReference type="NCBI Taxonomy" id="488438"/>
    <lineage>
        <taxon>Bacteria</taxon>
        <taxon>Pseudomonadati</taxon>
        <taxon>Pseudomonadota</taxon>
        <taxon>Alphaproteobacteria</taxon>
        <taxon>Rhodospirillales</taxon>
        <taxon>Azospirillaceae</taxon>
        <taxon>Azospirillum</taxon>
    </lineage>
</organism>